<evidence type="ECO:0000313" key="1">
    <source>
        <dbReference type="EMBL" id="KAJ4728856.1"/>
    </source>
</evidence>
<comment type="caution">
    <text evidence="1">The sequence shown here is derived from an EMBL/GenBank/DDBJ whole genome shotgun (WGS) entry which is preliminary data.</text>
</comment>
<name>A0ACC1YYN7_MELAZ</name>
<gene>
    <name evidence="1" type="ORF">OWV82_001727</name>
</gene>
<accession>A0ACC1YYN7</accession>
<organism evidence="1 2">
    <name type="scientific">Melia azedarach</name>
    <name type="common">Chinaberry tree</name>
    <dbReference type="NCBI Taxonomy" id="155640"/>
    <lineage>
        <taxon>Eukaryota</taxon>
        <taxon>Viridiplantae</taxon>
        <taxon>Streptophyta</taxon>
        <taxon>Embryophyta</taxon>
        <taxon>Tracheophyta</taxon>
        <taxon>Spermatophyta</taxon>
        <taxon>Magnoliopsida</taxon>
        <taxon>eudicotyledons</taxon>
        <taxon>Gunneridae</taxon>
        <taxon>Pentapetalae</taxon>
        <taxon>rosids</taxon>
        <taxon>malvids</taxon>
        <taxon>Sapindales</taxon>
        <taxon>Meliaceae</taxon>
        <taxon>Melia</taxon>
    </lineage>
</organism>
<dbReference type="Proteomes" id="UP001164539">
    <property type="component" value="Chromosome 1"/>
</dbReference>
<sequence length="715" mass="78147">MGLPQVSSGGIAEEVAASLSTLVQKSPRILNGSTCDLSGMNGGNLANRMQVDLPCSSFGDLHKKIIAELPSSDVLRVYKESRSNTYGLKKGFVEQNGRLTSKSSQGIQITLPRIVGFESQALHTHADAFNGNPSSSAMVNVTGNAAEATGSLVRKRLLSPLSGMLIPDQFDAEALDIAGGTYQSAFEDKSNKYTLNLSQEHKKAHIGNSSHFNPSMQSTEWKSLQDDNCGENSIFFSDGPFLRNNELQSHNQFISSSGCHYSSEPTKGRSSTGAIAIPKKKLGSPPMSLSPLGPKFTERIEATGRGGDVIRELDDDYITLKDMKQSLDGTFSGILSSERDEKFRMPSKLSVGFDNLQKKFDLFTSEVATGIGWDWGQDPDPTAPCVKLVRSVSGLPVRRSLVGSFEESLLSGRLLSGKVSQRIDGFMAVLNVTGGNFSPKSQKLPFAVNSVDGDNYLLYYSSIGLAGHFPSSKGRGPKLKRSLSNNDSEAENNRLRIPMKGRIQLVLSNPEKTPIHTFFCNYDLSDMPVGTKTFIRQKITLASSVPTSIPGKGRHRDSELKNYVKPSSAPNISHPLPLSVAFPNSNKPDIVDRSPIKSGKDSSPSNTCIANARKSVNGPSKVNKNTNSAGVLRYALHLRFICPFPKRRSRSVQRCKSDPLSVPAVNNKESEVERHFYLYSDMKVVFPQRHSDADEGKLHVEYDFPSDPKYFDISY</sequence>
<dbReference type="EMBL" id="CM051394">
    <property type="protein sequence ID" value="KAJ4728856.1"/>
    <property type="molecule type" value="Genomic_DNA"/>
</dbReference>
<proteinExistence type="predicted"/>
<evidence type="ECO:0000313" key="2">
    <source>
        <dbReference type="Proteomes" id="UP001164539"/>
    </source>
</evidence>
<reference evidence="1 2" key="1">
    <citation type="journal article" date="2023" name="Science">
        <title>Complex scaffold remodeling in plant triterpene biosynthesis.</title>
        <authorList>
            <person name="De La Pena R."/>
            <person name="Hodgson H."/>
            <person name="Liu J.C."/>
            <person name="Stephenson M.J."/>
            <person name="Martin A.C."/>
            <person name="Owen C."/>
            <person name="Harkess A."/>
            <person name="Leebens-Mack J."/>
            <person name="Jimenez L.E."/>
            <person name="Osbourn A."/>
            <person name="Sattely E.S."/>
        </authorList>
    </citation>
    <scope>NUCLEOTIDE SEQUENCE [LARGE SCALE GENOMIC DNA]</scope>
    <source>
        <strain evidence="2">cv. JPN11</strain>
        <tissue evidence="1">Leaf</tissue>
    </source>
</reference>
<protein>
    <submittedName>
        <fullName evidence="1">Meiosis chromosome segregation family protein</fullName>
    </submittedName>
</protein>
<keyword evidence="2" id="KW-1185">Reference proteome</keyword>